<dbReference type="InterPro" id="IPR024370">
    <property type="entry name" value="PBP_domain"/>
</dbReference>
<comment type="caution">
    <text evidence="3">The sequence shown here is derived from an EMBL/GenBank/DDBJ whole genome shotgun (WGS) entry which is preliminary data.</text>
</comment>
<organism evidence="3">
    <name type="scientific">bioreactor metagenome</name>
    <dbReference type="NCBI Taxonomy" id="1076179"/>
    <lineage>
        <taxon>unclassified sequences</taxon>
        <taxon>metagenomes</taxon>
        <taxon>ecological metagenomes</taxon>
    </lineage>
</organism>
<dbReference type="SUPFAM" id="SSF53850">
    <property type="entry name" value="Periplasmic binding protein-like II"/>
    <property type="match status" value="1"/>
</dbReference>
<dbReference type="Pfam" id="PF12849">
    <property type="entry name" value="PBP_like_2"/>
    <property type="match status" value="1"/>
</dbReference>
<keyword evidence="1" id="KW-0732">Signal</keyword>
<proteinExistence type="predicted"/>
<evidence type="ECO:0000259" key="2">
    <source>
        <dbReference type="Pfam" id="PF12849"/>
    </source>
</evidence>
<dbReference type="InterPro" id="IPR050811">
    <property type="entry name" value="Phosphate_ABC_transporter"/>
</dbReference>
<dbReference type="PANTHER" id="PTHR30570:SF1">
    <property type="entry name" value="PHOSPHATE-BINDING PROTEIN PSTS"/>
    <property type="match status" value="1"/>
</dbReference>
<dbReference type="PANTHER" id="PTHR30570">
    <property type="entry name" value="PERIPLASMIC PHOSPHATE BINDING COMPONENT OF PHOSPHATE ABC TRANSPORTER"/>
    <property type="match status" value="1"/>
</dbReference>
<evidence type="ECO:0000313" key="3">
    <source>
        <dbReference type="EMBL" id="MPN52744.1"/>
    </source>
</evidence>
<feature type="domain" description="PBP" evidence="2">
    <location>
        <begin position="2"/>
        <end position="118"/>
    </location>
</feature>
<gene>
    <name evidence="3" type="primary">pstS2_13</name>
    <name evidence="3" type="ORF">SDC9_200406</name>
</gene>
<reference evidence="3" key="1">
    <citation type="submission" date="2019-08" db="EMBL/GenBank/DDBJ databases">
        <authorList>
            <person name="Kucharzyk K."/>
            <person name="Murdoch R.W."/>
            <person name="Higgins S."/>
            <person name="Loffler F."/>
        </authorList>
    </citation>
    <scope>NUCLEOTIDE SEQUENCE</scope>
</reference>
<accession>A0A645IWI9</accession>
<protein>
    <submittedName>
        <fullName evidence="3">Phosphate-binding protein PstS 2</fullName>
    </submittedName>
</protein>
<evidence type="ECO:0000256" key="1">
    <source>
        <dbReference type="ARBA" id="ARBA00022729"/>
    </source>
</evidence>
<dbReference type="AlphaFoldDB" id="A0A645IWI9"/>
<dbReference type="Gene3D" id="3.40.190.10">
    <property type="entry name" value="Periplasmic binding protein-like II"/>
    <property type="match status" value="1"/>
</dbReference>
<sequence>MGGADAEVVLIGREAGSGTRDGFESATGTKDACQYKQELNSTGGVTEAVKNNPNSIGYTSLAAVNDSVKTLTVNGVAPTEDTVKDGSYKVQRDFVLVTRTGQPLSGVAQAYFDFITSSAAADVITAAGAVPVA</sequence>
<dbReference type="EMBL" id="VSSQ01119133">
    <property type="protein sequence ID" value="MPN52744.1"/>
    <property type="molecule type" value="Genomic_DNA"/>
</dbReference>
<name>A0A645IWI9_9ZZZZ</name>